<keyword evidence="6" id="KW-1185">Reference proteome</keyword>
<dbReference type="InterPro" id="IPR020449">
    <property type="entry name" value="Tscrpt_reg_AraC-type_HTH"/>
</dbReference>
<dbReference type="GO" id="GO:0003700">
    <property type="term" value="F:DNA-binding transcription factor activity"/>
    <property type="evidence" value="ECO:0007669"/>
    <property type="project" value="InterPro"/>
</dbReference>
<dbReference type="EMBL" id="CP006644">
    <property type="protein sequence ID" value="AHE54681.1"/>
    <property type="molecule type" value="Genomic_DNA"/>
</dbReference>
<keyword evidence="3" id="KW-0804">Transcription</keyword>
<feature type="domain" description="HTH araC/xylS-type" evidence="4">
    <location>
        <begin position="183"/>
        <end position="281"/>
    </location>
</feature>
<dbReference type="SUPFAM" id="SSF46689">
    <property type="entry name" value="Homeodomain-like"/>
    <property type="match status" value="1"/>
</dbReference>
<keyword evidence="2" id="KW-0238">DNA-binding</keyword>
<dbReference type="SMART" id="SM00342">
    <property type="entry name" value="HTH_ARAC"/>
    <property type="match status" value="1"/>
</dbReference>
<dbReference type="AlphaFoldDB" id="W0AC73"/>
<dbReference type="GO" id="GO:0043565">
    <property type="term" value="F:sequence-specific DNA binding"/>
    <property type="evidence" value="ECO:0007669"/>
    <property type="project" value="InterPro"/>
</dbReference>
<protein>
    <recommendedName>
        <fullName evidence="4">HTH araC/xylS-type domain-containing protein</fullName>
    </recommendedName>
</protein>
<dbReference type="Pfam" id="PF12833">
    <property type="entry name" value="HTH_18"/>
    <property type="match status" value="1"/>
</dbReference>
<keyword evidence="1" id="KW-0805">Transcription regulation</keyword>
<reference evidence="5 6" key="1">
    <citation type="submission" date="2013-07" db="EMBL/GenBank/DDBJ databases">
        <title>Completed genome of Sphingomonas sanxanigenens NX02.</title>
        <authorList>
            <person name="Ma T."/>
            <person name="Huang H."/>
            <person name="Wu M."/>
            <person name="Li X."/>
            <person name="Li G."/>
        </authorList>
    </citation>
    <scope>NUCLEOTIDE SEQUENCE [LARGE SCALE GENOMIC DNA]</scope>
    <source>
        <strain evidence="5 6">NX02</strain>
    </source>
</reference>
<dbReference type="PANTHER" id="PTHR46796">
    <property type="entry name" value="HTH-TYPE TRANSCRIPTIONAL ACTIVATOR RHAS-RELATED"/>
    <property type="match status" value="1"/>
</dbReference>
<dbReference type="KEGG" id="ssan:NX02_14985"/>
<dbReference type="InterPro" id="IPR018060">
    <property type="entry name" value="HTH_AraC"/>
</dbReference>
<gene>
    <name evidence="5" type="ORF">NX02_14985</name>
</gene>
<organism evidence="5 6">
    <name type="scientific">Sphingomonas sanxanigenens DSM 19645 = NX02</name>
    <dbReference type="NCBI Taxonomy" id="1123269"/>
    <lineage>
        <taxon>Bacteria</taxon>
        <taxon>Pseudomonadati</taxon>
        <taxon>Pseudomonadota</taxon>
        <taxon>Alphaproteobacteria</taxon>
        <taxon>Sphingomonadales</taxon>
        <taxon>Sphingomonadaceae</taxon>
        <taxon>Sphingomonas</taxon>
    </lineage>
</organism>
<dbReference type="PANTHER" id="PTHR46796:SF14">
    <property type="entry name" value="TRANSCRIPTIONAL REGULATORY PROTEIN"/>
    <property type="match status" value="1"/>
</dbReference>
<dbReference type="PROSITE" id="PS01124">
    <property type="entry name" value="HTH_ARAC_FAMILY_2"/>
    <property type="match status" value="1"/>
</dbReference>
<evidence type="ECO:0000256" key="1">
    <source>
        <dbReference type="ARBA" id="ARBA00023015"/>
    </source>
</evidence>
<dbReference type="Proteomes" id="UP000018851">
    <property type="component" value="Chromosome"/>
</dbReference>
<evidence type="ECO:0000256" key="2">
    <source>
        <dbReference type="ARBA" id="ARBA00023125"/>
    </source>
</evidence>
<evidence type="ECO:0000256" key="3">
    <source>
        <dbReference type="ARBA" id="ARBA00023163"/>
    </source>
</evidence>
<sequence>MDGAYRVTVALSLAQLRLEQLHQDGSGPFERCHRVDAPSLVYLPGSPDRAALGCFGEPRSHRSFMPFGQAVVVPAHVPLHVRSGGFGPREMIVMRFDESRFGTLTGIGPASEAGDLAACVDVRAASVAAAMDRLAIELSRPGIARDTIVTGLGLVVLGELARHFETVRSAAPGRGMLAEWQIRRIEARLAEDDRPPPDVGELAALCGIGRRHLMRAWKATTGGTVMERVEQAMFVRARTLLAADRLPVKSIAGACGFTGQGAFATAFRRRFGMTPSAWRARARAGALN</sequence>
<dbReference type="eggNOG" id="COG2207">
    <property type="taxonomic scope" value="Bacteria"/>
</dbReference>
<dbReference type="PATRIC" id="fig|1123269.5.peg.2923"/>
<dbReference type="OrthoDB" id="7470293at2"/>
<proteinExistence type="predicted"/>
<evidence type="ECO:0000313" key="6">
    <source>
        <dbReference type="Proteomes" id="UP000018851"/>
    </source>
</evidence>
<dbReference type="STRING" id="1123269.NX02_14985"/>
<name>W0AC73_9SPHN</name>
<accession>W0AC73</accession>
<dbReference type="PRINTS" id="PR00032">
    <property type="entry name" value="HTHARAC"/>
</dbReference>
<dbReference type="Gene3D" id="1.10.10.60">
    <property type="entry name" value="Homeodomain-like"/>
    <property type="match status" value="1"/>
</dbReference>
<evidence type="ECO:0000259" key="4">
    <source>
        <dbReference type="PROSITE" id="PS01124"/>
    </source>
</evidence>
<dbReference type="InterPro" id="IPR050204">
    <property type="entry name" value="AraC_XylS_family_regulators"/>
</dbReference>
<dbReference type="InterPro" id="IPR009057">
    <property type="entry name" value="Homeodomain-like_sf"/>
</dbReference>
<dbReference type="HOGENOM" id="CLU_000445_88_10_5"/>
<evidence type="ECO:0000313" key="5">
    <source>
        <dbReference type="EMBL" id="AHE54681.1"/>
    </source>
</evidence>